<evidence type="ECO:0000259" key="1">
    <source>
        <dbReference type="Pfam" id="PF01636"/>
    </source>
</evidence>
<dbReference type="Gene3D" id="3.90.1200.10">
    <property type="match status" value="1"/>
</dbReference>
<dbReference type="SUPFAM" id="SSF56112">
    <property type="entry name" value="Protein kinase-like (PK-like)"/>
    <property type="match status" value="1"/>
</dbReference>
<dbReference type="RefSeq" id="WP_130450519.1">
    <property type="nucleotide sequence ID" value="NZ_SHLA01000001.1"/>
</dbReference>
<proteinExistence type="predicted"/>
<dbReference type="PANTHER" id="PTHR21310:SF42">
    <property type="entry name" value="BIFUNCTIONAL AAC_APH"/>
    <property type="match status" value="1"/>
</dbReference>
<dbReference type="InterPro" id="IPR011009">
    <property type="entry name" value="Kinase-like_dom_sf"/>
</dbReference>
<dbReference type="PANTHER" id="PTHR21310">
    <property type="entry name" value="AMINOGLYCOSIDE PHOSPHOTRANSFERASE-RELATED-RELATED"/>
    <property type="match status" value="1"/>
</dbReference>
<evidence type="ECO:0000313" key="3">
    <source>
        <dbReference type="Proteomes" id="UP000292685"/>
    </source>
</evidence>
<dbReference type="OrthoDB" id="9797603at2"/>
<dbReference type="InterPro" id="IPR051678">
    <property type="entry name" value="AGP_Transferase"/>
</dbReference>
<organism evidence="2 3">
    <name type="scientific">Zhihengliuella halotolerans</name>
    <dbReference type="NCBI Taxonomy" id="370736"/>
    <lineage>
        <taxon>Bacteria</taxon>
        <taxon>Bacillati</taxon>
        <taxon>Actinomycetota</taxon>
        <taxon>Actinomycetes</taxon>
        <taxon>Micrococcales</taxon>
        <taxon>Micrococcaceae</taxon>
        <taxon>Zhihengliuella</taxon>
    </lineage>
</organism>
<dbReference type="Pfam" id="PF01636">
    <property type="entry name" value="APH"/>
    <property type="match status" value="1"/>
</dbReference>
<dbReference type="Proteomes" id="UP000292685">
    <property type="component" value="Unassembled WGS sequence"/>
</dbReference>
<dbReference type="InterPro" id="IPR002575">
    <property type="entry name" value="Aminoglycoside_PTrfase"/>
</dbReference>
<gene>
    <name evidence="2" type="ORF">EV380_1586</name>
</gene>
<dbReference type="AlphaFoldDB" id="A0A4Q8ACR5"/>
<keyword evidence="2" id="KW-0808">Transferase</keyword>
<evidence type="ECO:0000313" key="2">
    <source>
        <dbReference type="EMBL" id="RZU62000.1"/>
    </source>
</evidence>
<name>A0A4Q8ACR5_9MICC</name>
<dbReference type="EMBL" id="SHLA01000001">
    <property type="protein sequence ID" value="RZU62000.1"/>
    <property type="molecule type" value="Genomic_DNA"/>
</dbReference>
<keyword evidence="2" id="KW-0418">Kinase</keyword>
<feature type="domain" description="Aminoglycoside phosphotransferase" evidence="1">
    <location>
        <begin position="34"/>
        <end position="279"/>
    </location>
</feature>
<keyword evidence="3" id="KW-1185">Reference proteome</keyword>
<comment type="caution">
    <text evidence="2">The sequence shown here is derived from an EMBL/GenBank/DDBJ whole genome shotgun (WGS) entry which is preliminary data.</text>
</comment>
<accession>A0A4Q8ACR5</accession>
<protein>
    <submittedName>
        <fullName evidence="2">Aminoglycoside phosphotransferase (APT) family kinase protein</fullName>
    </submittedName>
</protein>
<dbReference type="Gene3D" id="3.30.200.20">
    <property type="entry name" value="Phosphorylase Kinase, domain 1"/>
    <property type="match status" value="1"/>
</dbReference>
<dbReference type="GO" id="GO:0016301">
    <property type="term" value="F:kinase activity"/>
    <property type="evidence" value="ECO:0007669"/>
    <property type="project" value="UniProtKB-KW"/>
</dbReference>
<sequence>MSLPPADVDITDELVALLLASQHPDLEQLPRARAATGWDNVVYRLGDDFAMRLPRRLSAVELLRHEVEHLPALAPNLPLPVPAVVRTGHPGYGYPYEWAIVPWYPGTSAALAAPAERDGYAVELAVFLAAMHVEAPDDAPSSIFRGTDLALRQAAVGHRLAEFGAGLFAPAASEGFAPGTVDVLRSVVADGVSAATHTGPPRWLHGDPHPHNVVFGPDGRLAAVVDFGDLTSGDPAGDLGMVWLHFTPAGRAAFQEAYDDGASVPPGTAEALWRRARGWAVHYGLIAIMHDPAEPLHEVGRHALATLLEEGLSPSVGVRVRMN</sequence>
<dbReference type="CDD" id="cd05155">
    <property type="entry name" value="APH_ChoK_like_1"/>
    <property type="match status" value="1"/>
</dbReference>
<reference evidence="2 3" key="1">
    <citation type="submission" date="2019-02" db="EMBL/GenBank/DDBJ databases">
        <title>Sequencing the genomes of 1000 actinobacteria strains.</title>
        <authorList>
            <person name="Klenk H.-P."/>
        </authorList>
    </citation>
    <scope>NUCLEOTIDE SEQUENCE [LARGE SCALE GENOMIC DNA]</scope>
    <source>
        <strain evidence="2 3">DSM 17364</strain>
    </source>
</reference>